<dbReference type="InterPro" id="IPR013785">
    <property type="entry name" value="Aldolase_TIM"/>
</dbReference>
<reference evidence="8 9" key="1">
    <citation type="journal article" date="2024" name="Commun. Biol.">
        <title>Comparative genomic analysis of thermophilic fungi reveals convergent evolutionary adaptations and gene losses.</title>
        <authorList>
            <person name="Steindorff A.S."/>
            <person name="Aguilar-Pontes M.V."/>
            <person name="Robinson A.J."/>
            <person name="Andreopoulos B."/>
            <person name="LaButti K."/>
            <person name="Kuo A."/>
            <person name="Mondo S."/>
            <person name="Riley R."/>
            <person name="Otillar R."/>
            <person name="Haridas S."/>
            <person name="Lipzen A."/>
            <person name="Grimwood J."/>
            <person name="Schmutz J."/>
            <person name="Clum A."/>
            <person name="Reid I.D."/>
            <person name="Moisan M.C."/>
            <person name="Butler G."/>
            <person name="Nguyen T.T.M."/>
            <person name="Dewar K."/>
            <person name="Conant G."/>
            <person name="Drula E."/>
            <person name="Henrissat B."/>
            <person name="Hansel C."/>
            <person name="Singer S."/>
            <person name="Hutchinson M.I."/>
            <person name="de Vries R.P."/>
            <person name="Natvig D.O."/>
            <person name="Powell A.J."/>
            <person name="Tsang A."/>
            <person name="Grigoriev I.V."/>
        </authorList>
    </citation>
    <scope>NUCLEOTIDE SEQUENCE [LARGE SCALE GENOMIC DNA]</scope>
    <source>
        <strain evidence="8 9">ATCC 24622</strain>
    </source>
</reference>
<dbReference type="EC" id="4.3.2.10" evidence="2"/>
<comment type="pathway">
    <text evidence="1">Amino-acid biosynthesis; L-histidine biosynthesis; L-histidine from 5-phospho-alpha-D-ribose 1-diphosphate: step 5/9.</text>
</comment>
<keyword evidence="9" id="KW-1185">Reference proteome</keyword>
<comment type="catalytic activity">
    <reaction evidence="6">
        <text>5-[(5-phospho-1-deoxy-D-ribulos-1-ylimino)methylamino]-1-(5-phospho-beta-D-ribosyl)imidazole-4-carboxamide + L-glutamine = D-erythro-1-(imidazol-4-yl)glycerol 3-phosphate + 5-amino-1-(5-phospho-beta-D-ribosyl)imidazole-4-carboxamide + L-glutamate + H(+)</text>
        <dbReference type="Rhea" id="RHEA:24793"/>
        <dbReference type="ChEBI" id="CHEBI:15378"/>
        <dbReference type="ChEBI" id="CHEBI:29985"/>
        <dbReference type="ChEBI" id="CHEBI:58278"/>
        <dbReference type="ChEBI" id="CHEBI:58359"/>
        <dbReference type="ChEBI" id="CHEBI:58475"/>
        <dbReference type="ChEBI" id="CHEBI:58525"/>
        <dbReference type="EC" id="4.3.2.10"/>
    </reaction>
</comment>
<evidence type="ECO:0000256" key="3">
    <source>
        <dbReference type="ARBA" id="ARBA00022605"/>
    </source>
</evidence>
<dbReference type="Proteomes" id="UP001586593">
    <property type="component" value="Unassembled WGS sequence"/>
</dbReference>
<evidence type="ECO:0000256" key="4">
    <source>
        <dbReference type="ARBA" id="ARBA00023102"/>
    </source>
</evidence>
<dbReference type="CDD" id="cd04731">
    <property type="entry name" value="HisF"/>
    <property type="match status" value="1"/>
</dbReference>
<dbReference type="EMBL" id="JAZHXJ010000404">
    <property type="protein sequence ID" value="KAL1861840.1"/>
    <property type="molecule type" value="Genomic_DNA"/>
</dbReference>
<evidence type="ECO:0000313" key="8">
    <source>
        <dbReference type="EMBL" id="KAL1861840.1"/>
    </source>
</evidence>
<accession>A0ABR3WHY0</accession>
<evidence type="ECO:0000256" key="7">
    <source>
        <dbReference type="RuleBase" id="RU003657"/>
    </source>
</evidence>
<dbReference type="Gene3D" id="3.20.20.70">
    <property type="entry name" value="Aldolase class I"/>
    <property type="match status" value="1"/>
</dbReference>
<keyword evidence="3 7" id="KW-0028">Amino-acid biosynthesis</keyword>
<name>A0ABR3WHY0_9PEZI</name>
<comment type="similarity">
    <text evidence="7">Belongs to the HisA/HisF family.</text>
</comment>
<gene>
    <name evidence="8" type="ORF">VTK73DRAFT_6900</name>
</gene>
<evidence type="ECO:0000256" key="6">
    <source>
        <dbReference type="ARBA" id="ARBA00047838"/>
    </source>
</evidence>
<comment type="caution">
    <text evidence="8">The sequence shown here is derived from an EMBL/GenBank/DDBJ whole genome shotgun (WGS) entry which is preliminary data.</text>
</comment>
<dbReference type="InterPro" id="IPR011060">
    <property type="entry name" value="RibuloseP-bd_barrel"/>
</dbReference>
<keyword evidence="5" id="KW-0456">Lyase</keyword>
<dbReference type="InterPro" id="IPR006062">
    <property type="entry name" value="His_biosynth"/>
</dbReference>
<organism evidence="8 9">
    <name type="scientific">Phialemonium thermophilum</name>
    <dbReference type="NCBI Taxonomy" id="223376"/>
    <lineage>
        <taxon>Eukaryota</taxon>
        <taxon>Fungi</taxon>
        <taxon>Dikarya</taxon>
        <taxon>Ascomycota</taxon>
        <taxon>Pezizomycotina</taxon>
        <taxon>Sordariomycetes</taxon>
        <taxon>Sordariomycetidae</taxon>
        <taxon>Cephalothecales</taxon>
        <taxon>Cephalothecaceae</taxon>
        <taxon>Phialemonium</taxon>
    </lineage>
</organism>
<protein>
    <recommendedName>
        <fullName evidence="2">imidazole glycerol-phosphate synthase</fullName>
        <ecNumber evidence="2">4.3.2.10</ecNumber>
    </recommendedName>
</protein>
<dbReference type="PANTHER" id="PTHR21235:SF2">
    <property type="entry name" value="IMIDAZOLE GLYCEROL PHOSPHATE SYNTHASE HISHF"/>
    <property type="match status" value="1"/>
</dbReference>
<dbReference type="Pfam" id="PF00977">
    <property type="entry name" value="His_biosynth"/>
    <property type="match status" value="1"/>
</dbReference>
<sequence length="243" mass="26260">MLEILRRTSETVFVPLTVGGGIRDTVDTDGTKVSALEIATMYFQSGADKVSIGSDAVLAAEEYYAAGAALFGNTAIEQISRAYGNQAVVVSVDPKRVYVPKPDATRHATLRTLVPGPRGEHYCWYACTIKGGRETRDLDVVELTRAVEAMGAGEILLNCIDRDGTNSGFDLELIRQVKSAVRIPVIASSGAGHPAHFEEVFSKTTTDAALGAGMFHRGEYTVRQVKDYLAERGLTVRQFEGDL</sequence>
<dbReference type="InterPro" id="IPR004651">
    <property type="entry name" value="HisF"/>
</dbReference>
<keyword evidence="4 7" id="KW-0368">Histidine biosynthesis</keyword>
<proteinExistence type="inferred from homology"/>
<evidence type="ECO:0000256" key="1">
    <source>
        <dbReference type="ARBA" id="ARBA00005091"/>
    </source>
</evidence>
<evidence type="ECO:0000313" key="9">
    <source>
        <dbReference type="Proteomes" id="UP001586593"/>
    </source>
</evidence>
<evidence type="ECO:0000256" key="2">
    <source>
        <dbReference type="ARBA" id="ARBA00012809"/>
    </source>
</evidence>
<dbReference type="SUPFAM" id="SSF51366">
    <property type="entry name" value="Ribulose-phoshate binding barrel"/>
    <property type="match status" value="1"/>
</dbReference>
<evidence type="ECO:0000256" key="5">
    <source>
        <dbReference type="ARBA" id="ARBA00023239"/>
    </source>
</evidence>
<dbReference type="InterPro" id="IPR050064">
    <property type="entry name" value="IGPS_HisA/HisF"/>
</dbReference>
<dbReference type="PANTHER" id="PTHR21235">
    <property type="entry name" value="IMIDAZOLE GLYCEROL PHOSPHATE SYNTHASE SUBUNIT HISF/H IGP SYNTHASE SUBUNIT HISF/H"/>
    <property type="match status" value="1"/>
</dbReference>